<dbReference type="EMBL" id="ML995476">
    <property type="protein sequence ID" value="KAF2146064.1"/>
    <property type="molecule type" value="Genomic_DNA"/>
</dbReference>
<organism evidence="1 2">
    <name type="scientific">Aplosporella prunicola CBS 121167</name>
    <dbReference type="NCBI Taxonomy" id="1176127"/>
    <lineage>
        <taxon>Eukaryota</taxon>
        <taxon>Fungi</taxon>
        <taxon>Dikarya</taxon>
        <taxon>Ascomycota</taxon>
        <taxon>Pezizomycotina</taxon>
        <taxon>Dothideomycetes</taxon>
        <taxon>Dothideomycetes incertae sedis</taxon>
        <taxon>Botryosphaeriales</taxon>
        <taxon>Aplosporellaceae</taxon>
        <taxon>Aplosporella</taxon>
    </lineage>
</organism>
<name>A0A6A6BS64_9PEZI</name>
<dbReference type="Gene3D" id="2.130.10.10">
    <property type="entry name" value="YVTN repeat-like/Quinoprotein amine dehydrogenase"/>
    <property type="match status" value="1"/>
</dbReference>
<protein>
    <submittedName>
        <fullName evidence="1">Uncharacterized protein</fullName>
    </submittedName>
</protein>
<dbReference type="AlphaFoldDB" id="A0A6A6BS64"/>
<dbReference type="InterPro" id="IPR036322">
    <property type="entry name" value="WD40_repeat_dom_sf"/>
</dbReference>
<proteinExistence type="predicted"/>
<dbReference type="GeneID" id="54303476"/>
<dbReference type="OrthoDB" id="5591786at2759"/>
<keyword evidence="2" id="KW-1185">Reference proteome</keyword>
<gene>
    <name evidence="1" type="ORF">K452DRAFT_355533</name>
</gene>
<reference evidence="1" key="1">
    <citation type="journal article" date="2020" name="Stud. Mycol.">
        <title>101 Dothideomycetes genomes: a test case for predicting lifestyles and emergence of pathogens.</title>
        <authorList>
            <person name="Haridas S."/>
            <person name="Albert R."/>
            <person name="Binder M."/>
            <person name="Bloem J."/>
            <person name="Labutti K."/>
            <person name="Salamov A."/>
            <person name="Andreopoulos B."/>
            <person name="Baker S."/>
            <person name="Barry K."/>
            <person name="Bills G."/>
            <person name="Bluhm B."/>
            <person name="Cannon C."/>
            <person name="Castanera R."/>
            <person name="Culley D."/>
            <person name="Daum C."/>
            <person name="Ezra D."/>
            <person name="Gonzalez J."/>
            <person name="Henrissat B."/>
            <person name="Kuo A."/>
            <person name="Liang C."/>
            <person name="Lipzen A."/>
            <person name="Lutzoni F."/>
            <person name="Magnuson J."/>
            <person name="Mondo S."/>
            <person name="Nolan M."/>
            <person name="Ohm R."/>
            <person name="Pangilinan J."/>
            <person name="Park H.-J."/>
            <person name="Ramirez L."/>
            <person name="Alfaro M."/>
            <person name="Sun H."/>
            <person name="Tritt A."/>
            <person name="Yoshinaga Y."/>
            <person name="Zwiers L.-H."/>
            <person name="Turgeon B."/>
            <person name="Goodwin S."/>
            <person name="Spatafora J."/>
            <person name="Crous P."/>
            <person name="Grigoriev I."/>
        </authorList>
    </citation>
    <scope>NUCLEOTIDE SEQUENCE</scope>
    <source>
        <strain evidence="1">CBS 121167</strain>
    </source>
</reference>
<dbReference type="InterPro" id="IPR015943">
    <property type="entry name" value="WD40/YVTN_repeat-like_dom_sf"/>
</dbReference>
<dbReference type="SUPFAM" id="SSF50978">
    <property type="entry name" value="WD40 repeat-like"/>
    <property type="match status" value="1"/>
</dbReference>
<sequence>MEDRAFREVSVVATHAQLGNDRFPRPERESNPPPALEFWRCNLTGLSHNHNLYFVAARGLILVYEPTFPDQALSSRPSLILDPLGSSDYLYGNTNNPLVPTAARRSVNHLIVEFLGLDEIMLVALHDGHVVGYRVSDVQQAIEKRSEPDCVESNIGDDVRPFFKEHLGVSAWGLAVHREARMIAASANTHRVTIWAYALTKDATPGSASYWGHRTHARRIVLPDTGENIPSIAFCNTGDDPAGRWLLSSDINGVTRLFDLALGADHGPVEEHAHKFCALAVREDRRQCGCHSLDGGYRYYLHATWGVMWLDRRAFKKTENLDEALDYNHEGYNNNIEQSYAFYDCSQTTRSVRNASSNYIPYQAYPVSLTHLSDQELIDLGYHPGVPEMHESGPIREGVNERGQQIKRKPFNLANEIHLESAYSQQIPASPILRVSVKDVFLLQSRDREGNRNPAIGFHDPLFQQTYQFSELDEAIVQDRINLFAQIPELGLVIVASAKGRAAIMSLTQCPENPSRTRNSEFVERSSSERWYICGCRVDHIVPFKHQEQARQRPETALVGVAVGPIQGMLGRHADYSRRWRLLLTYADNSILSYELGKFRDERVSIREFDDLVV</sequence>
<accession>A0A6A6BS64</accession>
<dbReference type="Proteomes" id="UP000799438">
    <property type="component" value="Unassembled WGS sequence"/>
</dbReference>
<evidence type="ECO:0000313" key="1">
    <source>
        <dbReference type="EMBL" id="KAF2146064.1"/>
    </source>
</evidence>
<evidence type="ECO:0000313" key="2">
    <source>
        <dbReference type="Proteomes" id="UP000799438"/>
    </source>
</evidence>
<dbReference type="RefSeq" id="XP_033401776.1">
    <property type="nucleotide sequence ID" value="XM_033545970.1"/>
</dbReference>